<evidence type="ECO:0000256" key="4">
    <source>
        <dbReference type="ARBA" id="ARBA00022475"/>
    </source>
</evidence>
<dbReference type="KEGG" id="ares:IWH25_03600"/>
<dbReference type="Gene3D" id="1.10.3430.10">
    <property type="entry name" value="Ammonium transporter AmtB like domains"/>
    <property type="match status" value="1"/>
</dbReference>
<keyword evidence="8 10" id="KW-0924">Ammonia transport</keyword>
<feature type="transmembrane region" description="Helical" evidence="10">
    <location>
        <begin position="400"/>
        <end position="425"/>
    </location>
</feature>
<evidence type="ECO:0000259" key="12">
    <source>
        <dbReference type="Pfam" id="PF00909"/>
    </source>
</evidence>
<evidence type="ECO:0000256" key="5">
    <source>
        <dbReference type="ARBA" id="ARBA00022692"/>
    </source>
</evidence>
<evidence type="ECO:0000256" key="3">
    <source>
        <dbReference type="ARBA" id="ARBA00022448"/>
    </source>
</evidence>
<comment type="subcellular location">
    <subcellularLocation>
        <location evidence="1 10">Cell membrane</location>
        <topology evidence="1 10">Multi-pass membrane protein</topology>
    </subcellularLocation>
</comment>
<evidence type="ECO:0000313" key="13">
    <source>
        <dbReference type="EMBL" id="QRJ64447.1"/>
    </source>
</evidence>
<dbReference type="GO" id="GO:0005886">
    <property type="term" value="C:plasma membrane"/>
    <property type="evidence" value="ECO:0007669"/>
    <property type="project" value="UniProtKB-SubCell"/>
</dbReference>
<keyword evidence="7 10" id="KW-0472">Membrane</keyword>
<dbReference type="EMBL" id="CP064781">
    <property type="protein sequence ID" value="QRJ64447.1"/>
    <property type="molecule type" value="Genomic_DNA"/>
</dbReference>
<keyword evidence="4" id="KW-1003">Cell membrane</keyword>
<reference evidence="13" key="1">
    <citation type="submission" date="2020-11" db="EMBL/GenBank/DDBJ databases">
        <title>Azospira restricta DSM 18626 genome sequence.</title>
        <authorList>
            <person name="Moe W.M."/>
        </authorList>
    </citation>
    <scope>NUCLEOTIDE SEQUENCE</scope>
    <source>
        <strain evidence="13">DSM 18626</strain>
    </source>
</reference>
<keyword evidence="5 10" id="KW-0812">Transmembrane</keyword>
<evidence type="ECO:0000256" key="8">
    <source>
        <dbReference type="ARBA" id="ARBA00023177"/>
    </source>
</evidence>
<dbReference type="Proteomes" id="UP000663444">
    <property type="component" value="Chromosome"/>
</dbReference>
<evidence type="ECO:0000256" key="10">
    <source>
        <dbReference type="RuleBase" id="RU362002"/>
    </source>
</evidence>
<dbReference type="InterPro" id="IPR029020">
    <property type="entry name" value="Ammonium/urea_transptr"/>
</dbReference>
<evidence type="ECO:0000256" key="11">
    <source>
        <dbReference type="SAM" id="SignalP"/>
    </source>
</evidence>
<evidence type="ECO:0000256" key="6">
    <source>
        <dbReference type="ARBA" id="ARBA00022989"/>
    </source>
</evidence>
<feature type="transmembrane region" description="Helical" evidence="10">
    <location>
        <begin position="247"/>
        <end position="268"/>
    </location>
</feature>
<feature type="transmembrane region" description="Helical" evidence="10">
    <location>
        <begin position="345"/>
        <end position="362"/>
    </location>
</feature>
<gene>
    <name evidence="13" type="primary">amt</name>
    <name evidence="13" type="ORF">IWH25_03600</name>
</gene>
<dbReference type="FunFam" id="1.10.3430.10:FF:000007">
    <property type="entry name" value="Ammonium transporter"/>
    <property type="match status" value="1"/>
</dbReference>
<feature type="transmembrane region" description="Helical" evidence="10">
    <location>
        <begin position="194"/>
        <end position="218"/>
    </location>
</feature>
<keyword evidence="14" id="KW-1185">Reference proteome</keyword>
<protein>
    <recommendedName>
        <fullName evidence="9 10">Ammonium transporter</fullName>
    </recommendedName>
</protein>
<feature type="signal peptide" evidence="11">
    <location>
        <begin position="1"/>
        <end position="22"/>
    </location>
</feature>
<feature type="transmembrane region" description="Helical" evidence="10">
    <location>
        <begin position="73"/>
        <end position="93"/>
    </location>
</feature>
<evidence type="ECO:0000256" key="2">
    <source>
        <dbReference type="ARBA" id="ARBA00005887"/>
    </source>
</evidence>
<dbReference type="PANTHER" id="PTHR43029">
    <property type="entry name" value="AMMONIUM TRANSPORTER MEP2"/>
    <property type="match status" value="1"/>
</dbReference>
<accession>A0A974SQ77</accession>
<dbReference type="InterPro" id="IPR018047">
    <property type="entry name" value="Ammonium_transpt_CS"/>
</dbReference>
<sequence>MKRIFAMLAVVGVVLVGAPAWAEEKPAADAKPAAAAVAEAPAAAATAAPAAAEAAPAAAPAAAPVANKGDNTWVMVCAALVILMSIPGLALFYGGLVRSKNMLSVLMQVFVTFSLISVLWAVYGYSVAFTEGGAFFGTLDKLFLKGITVDSVAATFSKGVVISEFAYVIFQGAFAAITCGLIVGAFAERVKFSAVLVFMVIWFTLSYLPMAHMVWYWAGPDAYVDAAAGEAAGKTAGFLFQKGALDFAGGTVVHINAAVAGLVGAFLIGKRIGYGRESMAPHSLTFTMIGASLLWFGWFGFNAGSALEASGGAALAMVNTWLATACAALSWMFAEWMLKGKPSMLGAASGAVAGLVAITPAAGFVGIVGAIVIGLLAGVICLWGVNGLKRMLGMDDSLDVFGVHGVGGILGAVLTGVFTAPSLGGTGVYDYVANKVGDYDMTAQVISQLWGVGTVVVWSAVVSLVAFKLVDIVIGLRVPEEEEREGLDITAHGESAYHH</sequence>
<evidence type="ECO:0000313" key="14">
    <source>
        <dbReference type="Proteomes" id="UP000663444"/>
    </source>
</evidence>
<feature type="transmembrane region" description="Helical" evidence="10">
    <location>
        <begin position="165"/>
        <end position="187"/>
    </location>
</feature>
<dbReference type="RefSeq" id="WP_203387992.1">
    <property type="nucleotide sequence ID" value="NZ_CP064781.1"/>
</dbReference>
<name>A0A974SQ77_9RHOO</name>
<dbReference type="InterPro" id="IPR001905">
    <property type="entry name" value="Ammonium_transpt"/>
</dbReference>
<comment type="similarity">
    <text evidence="2 10">Belongs to the ammonia transporter channel (TC 1.A.11.2) family.</text>
</comment>
<feature type="transmembrane region" description="Helical" evidence="10">
    <location>
        <begin position="280"/>
        <end position="301"/>
    </location>
</feature>
<dbReference type="PROSITE" id="PS01219">
    <property type="entry name" value="AMMONIUM_TRANSP"/>
    <property type="match status" value="1"/>
</dbReference>
<evidence type="ECO:0000256" key="1">
    <source>
        <dbReference type="ARBA" id="ARBA00004651"/>
    </source>
</evidence>
<keyword evidence="3 10" id="KW-0813">Transport</keyword>
<feature type="transmembrane region" description="Helical" evidence="10">
    <location>
        <begin position="105"/>
        <end position="123"/>
    </location>
</feature>
<feature type="domain" description="Ammonium transporter AmtB-like" evidence="12">
    <location>
        <begin position="73"/>
        <end position="497"/>
    </location>
</feature>
<dbReference type="NCBIfam" id="TIGR00836">
    <property type="entry name" value="amt"/>
    <property type="match status" value="1"/>
</dbReference>
<keyword evidence="6 10" id="KW-1133">Transmembrane helix</keyword>
<evidence type="ECO:0000256" key="7">
    <source>
        <dbReference type="ARBA" id="ARBA00023136"/>
    </source>
</evidence>
<feature type="transmembrane region" description="Helical" evidence="10">
    <location>
        <begin position="368"/>
        <end position="388"/>
    </location>
</feature>
<proteinExistence type="inferred from homology"/>
<dbReference type="AlphaFoldDB" id="A0A974SQ77"/>
<organism evidence="13 14">
    <name type="scientific">Azospira restricta</name>
    <dbReference type="NCBI Taxonomy" id="404405"/>
    <lineage>
        <taxon>Bacteria</taxon>
        <taxon>Pseudomonadati</taxon>
        <taxon>Pseudomonadota</taxon>
        <taxon>Betaproteobacteria</taxon>
        <taxon>Rhodocyclales</taxon>
        <taxon>Rhodocyclaceae</taxon>
        <taxon>Azospira</taxon>
    </lineage>
</organism>
<dbReference type="GO" id="GO:0008519">
    <property type="term" value="F:ammonium channel activity"/>
    <property type="evidence" value="ECO:0007669"/>
    <property type="project" value="InterPro"/>
</dbReference>
<evidence type="ECO:0000256" key="9">
    <source>
        <dbReference type="ARBA" id="ARBA00050025"/>
    </source>
</evidence>
<dbReference type="SUPFAM" id="SSF111352">
    <property type="entry name" value="Ammonium transporter"/>
    <property type="match status" value="1"/>
</dbReference>
<dbReference type="PANTHER" id="PTHR43029:SF10">
    <property type="entry name" value="AMMONIUM TRANSPORTER MEP2"/>
    <property type="match status" value="1"/>
</dbReference>
<feature type="transmembrane region" description="Helical" evidence="10">
    <location>
        <begin position="445"/>
        <end position="467"/>
    </location>
</feature>
<keyword evidence="11" id="KW-0732">Signal</keyword>
<dbReference type="InterPro" id="IPR024041">
    <property type="entry name" value="NH4_transpt_AmtB-like_dom"/>
</dbReference>
<feature type="chain" id="PRO_5037593779" description="Ammonium transporter" evidence="11">
    <location>
        <begin position="23"/>
        <end position="499"/>
    </location>
</feature>
<feature type="transmembrane region" description="Helical" evidence="10">
    <location>
        <begin position="313"/>
        <end position="333"/>
    </location>
</feature>
<dbReference type="Pfam" id="PF00909">
    <property type="entry name" value="Ammonium_transp"/>
    <property type="match status" value="1"/>
</dbReference>